<dbReference type="EMBL" id="JAACJK010000164">
    <property type="protein sequence ID" value="KAF5324687.1"/>
    <property type="molecule type" value="Genomic_DNA"/>
</dbReference>
<evidence type="ECO:0000259" key="2">
    <source>
        <dbReference type="Pfam" id="PF24883"/>
    </source>
</evidence>
<evidence type="ECO:0000256" key="1">
    <source>
        <dbReference type="ARBA" id="ARBA00022737"/>
    </source>
</evidence>
<protein>
    <recommendedName>
        <fullName evidence="2">Nephrocystin 3-like N-terminal domain-containing protein</fullName>
    </recommendedName>
</protein>
<dbReference type="PANTHER" id="PTHR10039">
    <property type="entry name" value="AMELOGENIN"/>
    <property type="match status" value="1"/>
</dbReference>
<dbReference type="SUPFAM" id="SSF52540">
    <property type="entry name" value="P-loop containing nucleoside triphosphate hydrolases"/>
    <property type="match status" value="2"/>
</dbReference>
<keyword evidence="4" id="KW-1185">Reference proteome</keyword>
<dbReference type="Proteomes" id="UP000541558">
    <property type="component" value="Unassembled WGS sequence"/>
</dbReference>
<organism evidence="3 4">
    <name type="scientific">Ephemerocybe angulata</name>
    <dbReference type="NCBI Taxonomy" id="980116"/>
    <lineage>
        <taxon>Eukaryota</taxon>
        <taxon>Fungi</taxon>
        <taxon>Dikarya</taxon>
        <taxon>Basidiomycota</taxon>
        <taxon>Agaricomycotina</taxon>
        <taxon>Agaricomycetes</taxon>
        <taxon>Agaricomycetidae</taxon>
        <taxon>Agaricales</taxon>
        <taxon>Agaricineae</taxon>
        <taxon>Psathyrellaceae</taxon>
        <taxon>Ephemerocybe</taxon>
    </lineage>
</organism>
<keyword evidence="1" id="KW-0677">Repeat</keyword>
<feature type="domain" description="Nephrocystin 3-like N-terminal" evidence="2">
    <location>
        <begin position="80"/>
        <end position="256"/>
    </location>
</feature>
<dbReference type="Pfam" id="PF24883">
    <property type="entry name" value="NPHP3_N"/>
    <property type="match status" value="2"/>
</dbReference>
<accession>A0A8H5F5V3</accession>
<evidence type="ECO:0000313" key="4">
    <source>
        <dbReference type="Proteomes" id="UP000541558"/>
    </source>
</evidence>
<dbReference type="Gene3D" id="3.40.50.300">
    <property type="entry name" value="P-loop containing nucleotide triphosphate hydrolases"/>
    <property type="match status" value="1"/>
</dbReference>
<comment type="caution">
    <text evidence="3">The sequence shown here is derived from an EMBL/GenBank/DDBJ whole genome shotgun (WGS) entry which is preliminary data.</text>
</comment>
<dbReference type="InterPro" id="IPR056884">
    <property type="entry name" value="NPHP3-like_N"/>
</dbReference>
<dbReference type="InterPro" id="IPR027417">
    <property type="entry name" value="P-loop_NTPase"/>
</dbReference>
<dbReference type="PANTHER" id="PTHR10039:SF14">
    <property type="entry name" value="NACHT DOMAIN-CONTAINING PROTEIN"/>
    <property type="match status" value="1"/>
</dbReference>
<feature type="domain" description="Nephrocystin 3-like N-terminal" evidence="2">
    <location>
        <begin position="646"/>
        <end position="809"/>
    </location>
</feature>
<gene>
    <name evidence="3" type="ORF">D9611_004103</name>
</gene>
<reference evidence="3 4" key="1">
    <citation type="journal article" date="2020" name="ISME J.">
        <title>Uncovering the hidden diversity of litter-decomposition mechanisms in mushroom-forming fungi.</title>
        <authorList>
            <person name="Floudas D."/>
            <person name="Bentzer J."/>
            <person name="Ahren D."/>
            <person name="Johansson T."/>
            <person name="Persson P."/>
            <person name="Tunlid A."/>
        </authorList>
    </citation>
    <scope>NUCLEOTIDE SEQUENCE [LARGE SCALE GENOMIC DNA]</scope>
    <source>
        <strain evidence="3 4">CBS 175.51</strain>
    </source>
</reference>
<sequence>MSSSEPLPPRVTWFKDAKNIDIEGKLQVIDTGNYYYHERAPINPTILSSQVPPEAIHGSAVLSYVCPPCMPDTRVEDLATIKAWIRERNPPKPFLWLTGPAGVGKSAIASSVARMCYKDRSLAASYFFSGLPEKKKDKGYLVGTLAYQLLQHQSLEHIQEDVLRYINDDPLIFERRLRTQLEALILRPLRDNPPAPGIGLPSILIIDGLDECGTTLKPETPGLDRSSSDDHVEILSDLHNACSDPAFPFRVLVSCRPQSAINKFFSITAKDDVLKVTINERSNPDEDIASFFKEHLSTLREEKYDNLPEDWPGTDVIDSLVALVSGNFRVAVAILNLVATSTKHPQTQLNDILAGRETGSKDPFRCLDSEYRAGLESCLHPQAAVHRLLGIDNEPLGKFPAIFVNQILDTAPANGKFILDNLSPFVFIPPLDDAIAKYSFHHPSFKNFLEDSTRNKAYFVDARSQKIYLLSRYLQILRNQGPENLPLSPSQEPEFFRRFASLVPYFEGIAAELSPKKPYEPDVYLTCNPEWWVGTLHEHVGSDAVDAVRATFANVHRGCHLPTPCIPACKSWKAAILKVFPRNITFEGKASLITVGGDYYLHEPFQPLNPNSLRSQAARETMFGTEAFTIVAPPCLPDTRVQVLAEIKDWVIENDPSKPMLWLTGPAGFGKTCVMSSAADMCNRGGFLASSFFAMGLPEGKKPNEYFAATLAWQLFKHESLRHLLQDVLMFIDHSDPGIFHRELESQMEALILKPLRSMPPGPDVKLPSIIVIDGFEEWDAKEHTWVLEALLKACTDPAFPFRFLISSRPDYNISKFFSTTAGDLSVQIVLDDKYNPDADIALYYKERFRELRADLGGLPEDWPGEDVINNLVTMTAGHWSFARSVTWSIKNSGVYAEKQLDVVLGHHPLDETESPFTFVDGLYLAILNRCPKPDLAVQWLLAITSDPLTSLPRMFVNQLMESRPGEALFLFKDLASVIYVPRLAGDPDAKRYKLYNHTFIDYLADPVRNKTYFVEATTVKKFLLDRYLFVLKNKGPEIPISPTEQQSFLDLFVPLISKFEAWTAEISRTRTYRHDVYLSCDAKWWVQVISEKVGHDTSAVEAIFNHLHRECRGWPKSDTPACKLWKLAITEKYPSLNLKQASKQTRGD</sequence>
<name>A0A8H5F5V3_9AGAR</name>
<proteinExistence type="predicted"/>
<dbReference type="AlphaFoldDB" id="A0A8H5F5V3"/>
<evidence type="ECO:0000313" key="3">
    <source>
        <dbReference type="EMBL" id="KAF5324687.1"/>
    </source>
</evidence>
<dbReference type="OrthoDB" id="163438at2759"/>